<protein>
    <recommendedName>
        <fullName evidence="3">Cysteine desulfurase</fullName>
    </recommendedName>
</protein>
<accession>A0A0D1KDS2</accession>
<comment type="caution">
    <text evidence="1">The sequence shown here is derived from an EMBL/GenBank/DDBJ whole genome shotgun (WGS) entry which is preliminary data.</text>
</comment>
<evidence type="ECO:0008006" key="3">
    <source>
        <dbReference type="Google" id="ProtNLM"/>
    </source>
</evidence>
<dbReference type="RefSeq" id="WP_043941537.1">
    <property type="nucleotide sequence ID" value="NZ_JWHT01000037.1"/>
</dbReference>
<proteinExistence type="predicted"/>
<evidence type="ECO:0000313" key="2">
    <source>
        <dbReference type="Proteomes" id="UP000032289"/>
    </source>
</evidence>
<dbReference type="EMBL" id="JWHT01000037">
    <property type="protein sequence ID" value="KIU23049.1"/>
    <property type="molecule type" value="Genomic_DNA"/>
</dbReference>
<sequence>MAFETTVKVVGDSVTYRFNPQLKKYALGDTGFITNNAGAYVMQRSLEPAKGLAKAIKLKVVVDKDLSGVKIKTVNPNGAATVNIFNRKDNAEMIELYRFYLNELVEREILFAE</sequence>
<organism evidence="1 2">
    <name type="scientific">Weissella cibaria</name>
    <dbReference type="NCBI Taxonomy" id="137591"/>
    <lineage>
        <taxon>Bacteria</taxon>
        <taxon>Bacillati</taxon>
        <taxon>Bacillota</taxon>
        <taxon>Bacilli</taxon>
        <taxon>Lactobacillales</taxon>
        <taxon>Lactobacillaceae</taxon>
        <taxon>Weissella</taxon>
    </lineage>
</organism>
<evidence type="ECO:0000313" key="1">
    <source>
        <dbReference type="EMBL" id="KIU23049.1"/>
    </source>
</evidence>
<dbReference type="InterPro" id="IPR035942">
    <property type="entry name" value="Lp2179-like_sf"/>
</dbReference>
<dbReference type="Pfam" id="PF08866">
    <property type="entry name" value="DUF1831"/>
    <property type="match status" value="1"/>
</dbReference>
<reference evidence="1 2" key="1">
    <citation type="journal article" date="2015" name="Microbiology (Mosc.)">
        <title>Genomics of the Weissella cibaria species with an examination of its metabolic traits.</title>
        <authorList>
            <person name="Lynch K.M."/>
            <person name="Lucid A."/>
            <person name="Arendt E.K."/>
            <person name="Sleator R.D."/>
            <person name="Lucey B."/>
            <person name="Coffey A."/>
        </authorList>
    </citation>
    <scope>NUCLEOTIDE SEQUENCE [LARGE SCALE GENOMIC DNA]</scope>
    <source>
        <strain evidence="1 2">AB3b</strain>
    </source>
</reference>
<dbReference type="SUPFAM" id="SSF160800">
    <property type="entry name" value="Lp2179-like"/>
    <property type="match status" value="1"/>
</dbReference>
<gene>
    <name evidence="1" type="ORF">ab3b_01656</name>
</gene>
<dbReference type="Proteomes" id="UP000032289">
    <property type="component" value="Unassembled WGS sequence"/>
</dbReference>
<dbReference type="Gene3D" id="3.30.1820.10">
    <property type="entry name" value="Lp2179-like"/>
    <property type="match status" value="1"/>
</dbReference>
<dbReference type="PATRIC" id="fig|137591.24.peg.1620"/>
<dbReference type="AlphaFoldDB" id="A0A0D1KDS2"/>
<name>A0A0D1KDS2_9LACO</name>
<dbReference type="InterPro" id="IPR014965">
    <property type="entry name" value="Amino_acid_metab_prot_put"/>
</dbReference>